<dbReference type="Proteomes" id="UP000248333">
    <property type="component" value="Unassembled WGS sequence"/>
</dbReference>
<protein>
    <submittedName>
        <fullName evidence="1">Uncharacterized protein</fullName>
    </submittedName>
</protein>
<accession>A0A318NDF9</accession>
<evidence type="ECO:0000313" key="1">
    <source>
        <dbReference type="EMBL" id="PYC66593.1"/>
    </source>
</evidence>
<dbReference type="EMBL" id="PYBV01000032">
    <property type="protein sequence ID" value="PYC66593.1"/>
    <property type="molecule type" value="Genomic_DNA"/>
</dbReference>
<evidence type="ECO:0000313" key="2">
    <source>
        <dbReference type="Proteomes" id="UP000248333"/>
    </source>
</evidence>
<comment type="caution">
    <text evidence="1">The sequence shown here is derived from an EMBL/GenBank/DDBJ whole genome shotgun (WGS) entry which is preliminary data.</text>
</comment>
<dbReference type="AlphaFoldDB" id="A0A318NDF9"/>
<proteinExistence type="predicted"/>
<sequence length="319" mass="34583">MKVVALKPASYWKRLDDETPSFVIDGLIHSDATMVTGKPKAGKTNLTAAMVSAIANDQPTFLGRKVNTHGTVVVVCTDPGEAKKWGRRAFNYGCVNRVFVASFADVEWDTFIPEVVAVAPALFVFDNILGATTGNSNQGEGANEVLTYLDRVIAKGIPTLALHHAGKDFMNYTPRGPMGHTKYAAWMRHNVDVLKSGDGTLSLAINGNESADVALSVGVTYHGDTLTASYEVLRAQTKEDKRPRGADTRKRRRGLFEEVAGNSTYMNAASKAEVGRLLHSSDPERWPSEQAARVAFDRAARAVRGVYVNDKGWTAPEAA</sequence>
<name>A0A318NDF9_9ACTN</name>
<keyword evidence="2" id="KW-1185">Reference proteome</keyword>
<dbReference type="InterPro" id="IPR027417">
    <property type="entry name" value="P-loop_NTPase"/>
</dbReference>
<gene>
    <name evidence="1" type="ORF">C7C45_24160</name>
</gene>
<dbReference type="SUPFAM" id="SSF52540">
    <property type="entry name" value="P-loop containing nucleoside triphosphate hydrolases"/>
    <property type="match status" value="1"/>
</dbReference>
<dbReference type="Pfam" id="PF13481">
    <property type="entry name" value="AAA_25"/>
    <property type="match status" value="1"/>
</dbReference>
<dbReference type="OrthoDB" id="5179038at2"/>
<dbReference type="Gene3D" id="3.40.50.300">
    <property type="entry name" value="P-loop containing nucleotide triphosphate hydrolases"/>
    <property type="match status" value="1"/>
</dbReference>
<reference evidence="1 2" key="1">
    <citation type="submission" date="2018-03" db="EMBL/GenBank/DDBJ databases">
        <title>Bioinformatic expansion and discovery of thiopeptide antibiotics.</title>
        <authorList>
            <person name="Schwalen C.J."/>
            <person name="Hudson G.A."/>
            <person name="Mitchell D.A."/>
        </authorList>
    </citation>
    <scope>NUCLEOTIDE SEQUENCE [LARGE SCALE GENOMIC DNA]</scope>
    <source>
        <strain evidence="1 2">NRRL 8041</strain>
    </source>
</reference>
<organism evidence="1 2">
    <name type="scientific">Micromonospora arborensis</name>
    <dbReference type="NCBI Taxonomy" id="2116518"/>
    <lineage>
        <taxon>Bacteria</taxon>
        <taxon>Bacillati</taxon>
        <taxon>Actinomycetota</taxon>
        <taxon>Actinomycetes</taxon>
        <taxon>Micromonosporales</taxon>
        <taxon>Micromonosporaceae</taxon>
        <taxon>Micromonospora</taxon>
    </lineage>
</organism>